<feature type="non-terminal residue" evidence="1">
    <location>
        <position position="1"/>
    </location>
</feature>
<dbReference type="Proteomes" id="UP000726136">
    <property type="component" value="Unassembled WGS sequence"/>
</dbReference>
<evidence type="ECO:0000313" key="1">
    <source>
        <dbReference type="EMBL" id="MBF4376738.1"/>
    </source>
</evidence>
<organism evidence="1 2">
    <name type="scientific">Vibrio anguillarum</name>
    <name type="common">Listonella anguillarum</name>
    <dbReference type="NCBI Taxonomy" id="55601"/>
    <lineage>
        <taxon>Bacteria</taxon>
        <taxon>Pseudomonadati</taxon>
        <taxon>Pseudomonadota</taxon>
        <taxon>Gammaproteobacteria</taxon>
        <taxon>Vibrionales</taxon>
        <taxon>Vibrionaceae</taxon>
        <taxon>Vibrio</taxon>
    </lineage>
</organism>
<evidence type="ECO:0000313" key="2">
    <source>
        <dbReference type="Proteomes" id="UP000726136"/>
    </source>
</evidence>
<dbReference type="EMBL" id="RDPI01001063">
    <property type="protein sequence ID" value="MBF4376738.1"/>
    <property type="molecule type" value="Genomic_DNA"/>
</dbReference>
<comment type="caution">
    <text evidence="1">The sequence shown here is derived from an EMBL/GenBank/DDBJ whole genome shotgun (WGS) entry which is preliminary data.</text>
</comment>
<reference evidence="1 2" key="1">
    <citation type="journal article" date="2021" name="PeerJ">
        <title>Analysis of 44 Vibrio anguillarum genomes reveals high genetic diversity.</title>
        <authorList>
            <person name="Hansen M.J."/>
            <person name="Dalsgaard I."/>
        </authorList>
    </citation>
    <scope>NUCLEOTIDE SEQUENCE [LARGE SCALE GENOMIC DNA]</scope>
    <source>
        <strain evidence="1 2">040915-1/1B</strain>
    </source>
</reference>
<sequence length="89" mass="9813">SPLKVDLQINLYDLDRNESIGDVKITASNAHGDFYYLNSSDVYVKLELVSGRFVLPADAVEQSLTGSVAKIENLYFVPDRHYASANGGF</sequence>
<gene>
    <name evidence="1" type="ORF">EAY46_27545</name>
</gene>
<keyword evidence="2" id="KW-1185">Reference proteome</keyword>
<name>A0ABR9ZE45_VIBAN</name>
<dbReference type="RefSeq" id="WP_194664823.1">
    <property type="nucleotide sequence ID" value="NZ_RDPI01001063.1"/>
</dbReference>
<feature type="non-terminal residue" evidence="1">
    <location>
        <position position="89"/>
    </location>
</feature>
<proteinExistence type="predicted"/>
<protein>
    <submittedName>
        <fullName evidence="1">Uncharacterized protein</fullName>
    </submittedName>
</protein>
<accession>A0ABR9ZE45</accession>